<sequence length="164" mass="18971">MDINYYATVPLGNEIPRTLDGLVQLVQDFPEQAKAVNEGYGVPLIMEVFSLEALDKNIRTYWQTLALQDQMVILDEQFSDIRNTKQRLADWLQTMPPNLPKEQNDKVSILIPLFFLSRIRSVQRESIVIVKKFELEILTYVHVLDHPESEKHNLGIMSVCLSTR</sequence>
<comment type="caution">
    <text evidence="1">The sequence shown here is derived from an EMBL/GenBank/DDBJ whole genome shotgun (WGS) entry which is preliminary data.</text>
</comment>
<protein>
    <submittedName>
        <fullName evidence="1">Uncharacterized protein</fullName>
    </submittedName>
</protein>
<proteinExistence type="predicted"/>
<organism evidence="1 2">
    <name type="scientific">Araneus ventricosus</name>
    <name type="common">Orbweaver spider</name>
    <name type="synonym">Epeira ventricosa</name>
    <dbReference type="NCBI Taxonomy" id="182803"/>
    <lineage>
        <taxon>Eukaryota</taxon>
        <taxon>Metazoa</taxon>
        <taxon>Ecdysozoa</taxon>
        <taxon>Arthropoda</taxon>
        <taxon>Chelicerata</taxon>
        <taxon>Arachnida</taxon>
        <taxon>Araneae</taxon>
        <taxon>Araneomorphae</taxon>
        <taxon>Entelegynae</taxon>
        <taxon>Araneoidea</taxon>
        <taxon>Araneidae</taxon>
        <taxon>Araneus</taxon>
    </lineage>
</organism>
<dbReference type="AlphaFoldDB" id="A0A4Y2EMK0"/>
<reference evidence="1 2" key="1">
    <citation type="journal article" date="2019" name="Sci. Rep.">
        <title>Orb-weaving spider Araneus ventricosus genome elucidates the spidroin gene catalogue.</title>
        <authorList>
            <person name="Kono N."/>
            <person name="Nakamura H."/>
            <person name="Ohtoshi R."/>
            <person name="Moran D.A.P."/>
            <person name="Shinohara A."/>
            <person name="Yoshida Y."/>
            <person name="Fujiwara M."/>
            <person name="Mori M."/>
            <person name="Tomita M."/>
            <person name="Arakawa K."/>
        </authorList>
    </citation>
    <scope>NUCLEOTIDE SEQUENCE [LARGE SCALE GENOMIC DNA]</scope>
</reference>
<evidence type="ECO:0000313" key="2">
    <source>
        <dbReference type="Proteomes" id="UP000499080"/>
    </source>
</evidence>
<name>A0A4Y2EMK0_ARAVE</name>
<dbReference type="Proteomes" id="UP000499080">
    <property type="component" value="Unassembled WGS sequence"/>
</dbReference>
<dbReference type="OrthoDB" id="6423392at2759"/>
<accession>A0A4Y2EMK0</accession>
<keyword evidence="2" id="KW-1185">Reference proteome</keyword>
<dbReference type="EMBL" id="BGPR01170920">
    <property type="protein sequence ID" value="GBM30482.1"/>
    <property type="molecule type" value="Genomic_DNA"/>
</dbReference>
<gene>
    <name evidence="1" type="ORF">AVEN_176273_1</name>
</gene>
<evidence type="ECO:0000313" key="1">
    <source>
        <dbReference type="EMBL" id="GBM30482.1"/>
    </source>
</evidence>